<evidence type="ECO:0000313" key="2">
    <source>
        <dbReference type="EMBL" id="KAL0327901.1"/>
    </source>
</evidence>
<protein>
    <submittedName>
        <fullName evidence="2">Retrovirus-related Pol polyprotein from transposon TNT 1-94</fullName>
    </submittedName>
</protein>
<sequence length="249" mass="28034">MDSNHVWTLVDPPKGVKPVGCKWVYKRKLGADREVTAFKARLVVEGYTQQPGIDFDETYSPVAMAKSIRILLAIATCRRVSLPLEKIRRSVVSKGPSMASSKFFKAGTHILMKLYGAMSSSKNKFDPSVCKKISGSMIAYLVLVRIDDQKANWIDDFGNHLAIFMNELSYGSLRGLIGMTRIPSSDSIGLVLRLEKLWQSHAYDSSILDLARDDCVFDMVIISLVQYSQKFQDKIRPLSVYDSYVSYEI</sequence>
<name>A0AAW2M9P8_9LAMI</name>
<reference evidence="2" key="2">
    <citation type="journal article" date="2024" name="Plant">
        <title>Genomic evolution and insights into agronomic trait innovations of Sesamum species.</title>
        <authorList>
            <person name="Miao H."/>
            <person name="Wang L."/>
            <person name="Qu L."/>
            <person name="Liu H."/>
            <person name="Sun Y."/>
            <person name="Le M."/>
            <person name="Wang Q."/>
            <person name="Wei S."/>
            <person name="Zheng Y."/>
            <person name="Lin W."/>
            <person name="Duan Y."/>
            <person name="Cao H."/>
            <person name="Xiong S."/>
            <person name="Wang X."/>
            <person name="Wei L."/>
            <person name="Li C."/>
            <person name="Ma Q."/>
            <person name="Ju M."/>
            <person name="Zhao R."/>
            <person name="Li G."/>
            <person name="Mu C."/>
            <person name="Tian Q."/>
            <person name="Mei H."/>
            <person name="Zhang T."/>
            <person name="Gao T."/>
            <person name="Zhang H."/>
        </authorList>
    </citation>
    <scope>NUCLEOTIDE SEQUENCE</scope>
    <source>
        <strain evidence="2">KEN8</strain>
    </source>
</reference>
<proteinExistence type="predicted"/>
<reference evidence="2" key="1">
    <citation type="submission" date="2020-06" db="EMBL/GenBank/DDBJ databases">
        <authorList>
            <person name="Li T."/>
            <person name="Hu X."/>
            <person name="Zhang T."/>
            <person name="Song X."/>
            <person name="Zhang H."/>
            <person name="Dai N."/>
            <person name="Sheng W."/>
            <person name="Hou X."/>
            <person name="Wei L."/>
        </authorList>
    </citation>
    <scope>NUCLEOTIDE SEQUENCE</scope>
    <source>
        <strain evidence="2">KEN8</strain>
        <tissue evidence="2">Leaf</tissue>
    </source>
</reference>
<organism evidence="2">
    <name type="scientific">Sesamum calycinum</name>
    <dbReference type="NCBI Taxonomy" id="2727403"/>
    <lineage>
        <taxon>Eukaryota</taxon>
        <taxon>Viridiplantae</taxon>
        <taxon>Streptophyta</taxon>
        <taxon>Embryophyta</taxon>
        <taxon>Tracheophyta</taxon>
        <taxon>Spermatophyta</taxon>
        <taxon>Magnoliopsida</taxon>
        <taxon>eudicotyledons</taxon>
        <taxon>Gunneridae</taxon>
        <taxon>Pentapetalae</taxon>
        <taxon>asterids</taxon>
        <taxon>lamiids</taxon>
        <taxon>Lamiales</taxon>
        <taxon>Pedaliaceae</taxon>
        <taxon>Sesamum</taxon>
    </lineage>
</organism>
<dbReference type="Pfam" id="PF07727">
    <property type="entry name" value="RVT_2"/>
    <property type="match status" value="1"/>
</dbReference>
<dbReference type="InterPro" id="IPR013103">
    <property type="entry name" value="RVT_2"/>
</dbReference>
<accession>A0AAW2M9P8</accession>
<dbReference type="EMBL" id="JACGWM010000014">
    <property type="protein sequence ID" value="KAL0327901.1"/>
    <property type="molecule type" value="Genomic_DNA"/>
</dbReference>
<feature type="domain" description="Reverse transcriptase Ty1/copia-type" evidence="1">
    <location>
        <begin position="4"/>
        <end position="76"/>
    </location>
</feature>
<dbReference type="AlphaFoldDB" id="A0AAW2M9P8"/>
<evidence type="ECO:0000259" key="1">
    <source>
        <dbReference type="Pfam" id="PF07727"/>
    </source>
</evidence>
<comment type="caution">
    <text evidence="2">The sequence shown here is derived from an EMBL/GenBank/DDBJ whole genome shotgun (WGS) entry which is preliminary data.</text>
</comment>
<gene>
    <name evidence="2" type="ORF">Scaly_2222700</name>
</gene>